<keyword evidence="2" id="KW-1133">Transmembrane helix</keyword>
<sequence>MRAGRDIDKLFKEGLGSPNIPFNDLDWEDLEQKLHPNTKRRMAPIWFAAVAGVAAMIIVVFFIMRNDDDHGKQKLVVEVKGKKTADREKINPSNPKDSGGQANDSVKNTSIAEKQNLAPFGVEGISNLNPQPAFGKDFNKTLNEDELALSTEIKSGSSLASLSYNSILLSSVNPVQFKNQVLVTNIKRTRIDKAFDPVSKTKPRLVLSILAAPDLTSVQASGKSNLSASLGAELTLFLTKRLSITSGAGYAKKIYDSDFSLYRPNSSYVFKENPTNVHANCDVIDVPLNVNYKVFDNNRNSITVSTGLSSYLMLKEKYSYTYADEYQKPLDYEVKNQNQHYLGIANVGIEFQHKINNNLSISARPFMKIPLTDIGYGNSKLSSTGLAVSLNINLFKKN</sequence>
<keyword evidence="2" id="KW-0812">Transmembrane</keyword>
<dbReference type="RefSeq" id="WP_109925271.1">
    <property type="nucleotide sequence ID" value="NZ_QGNZ01000002.1"/>
</dbReference>
<evidence type="ECO:0008006" key="5">
    <source>
        <dbReference type="Google" id="ProtNLM"/>
    </source>
</evidence>
<comment type="caution">
    <text evidence="3">The sequence shown here is derived from an EMBL/GenBank/DDBJ whole genome shotgun (WGS) entry which is preliminary data.</text>
</comment>
<feature type="region of interest" description="Disordered" evidence="1">
    <location>
        <begin position="81"/>
        <end position="105"/>
    </location>
</feature>
<evidence type="ECO:0000256" key="1">
    <source>
        <dbReference type="SAM" id="MobiDB-lite"/>
    </source>
</evidence>
<name>A0A317ENT5_9SPHI</name>
<feature type="compositionally biased region" description="Polar residues" evidence="1">
    <location>
        <begin position="91"/>
        <end position="105"/>
    </location>
</feature>
<dbReference type="AlphaFoldDB" id="A0A317ENT5"/>
<organism evidence="3 4">
    <name type="scientific">Pedobacter yonginense</name>
    <dbReference type="NCBI Taxonomy" id="651869"/>
    <lineage>
        <taxon>Bacteria</taxon>
        <taxon>Pseudomonadati</taxon>
        <taxon>Bacteroidota</taxon>
        <taxon>Sphingobacteriia</taxon>
        <taxon>Sphingobacteriales</taxon>
        <taxon>Sphingobacteriaceae</taxon>
        <taxon>Pedobacter</taxon>
    </lineage>
</organism>
<dbReference type="EMBL" id="QGNZ01000002">
    <property type="protein sequence ID" value="PWS27563.1"/>
    <property type="molecule type" value="Genomic_DNA"/>
</dbReference>
<dbReference type="Proteomes" id="UP000245379">
    <property type="component" value="Unassembled WGS sequence"/>
</dbReference>
<reference evidence="3 4" key="1">
    <citation type="submission" date="2018-05" db="EMBL/GenBank/DDBJ databases">
        <title>Pedobacter paludis sp. nov., isolated from wetland soil.</title>
        <authorList>
            <person name="Zhang Y."/>
            <person name="Wang G."/>
        </authorList>
    </citation>
    <scope>NUCLEOTIDE SEQUENCE [LARGE SCALE GENOMIC DNA]</scope>
    <source>
        <strain evidence="3 4">KCTC22721</strain>
    </source>
</reference>
<evidence type="ECO:0000313" key="3">
    <source>
        <dbReference type="EMBL" id="PWS27563.1"/>
    </source>
</evidence>
<keyword evidence="2" id="KW-0472">Membrane</keyword>
<protein>
    <recommendedName>
        <fullName evidence="5">Outer membrane protein beta-barrel domain-containing protein</fullName>
    </recommendedName>
</protein>
<evidence type="ECO:0000256" key="2">
    <source>
        <dbReference type="SAM" id="Phobius"/>
    </source>
</evidence>
<gene>
    <name evidence="3" type="ORF">DHW03_08205</name>
</gene>
<proteinExistence type="predicted"/>
<evidence type="ECO:0000313" key="4">
    <source>
        <dbReference type="Proteomes" id="UP000245379"/>
    </source>
</evidence>
<accession>A0A317ENT5</accession>
<feature type="transmembrane region" description="Helical" evidence="2">
    <location>
        <begin position="43"/>
        <end position="64"/>
    </location>
</feature>
<feature type="compositionally biased region" description="Basic and acidic residues" evidence="1">
    <location>
        <begin position="81"/>
        <end position="90"/>
    </location>
</feature>
<dbReference type="OrthoDB" id="1523584at2"/>
<keyword evidence="4" id="KW-1185">Reference proteome</keyword>